<gene>
    <name evidence="2" type="ORF">THSYN_22610</name>
</gene>
<feature type="domain" description="Glycosyltransferase 2-like" evidence="1">
    <location>
        <begin position="26"/>
        <end position="153"/>
    </location>
</feature>
<sequence>MVVTICCDGEQGQLMTALVSSRPAVSICVPTYNGARYVARCLDSILQQTFTDFEIVAVDDRSSDDTVAILRDYSKRDGRLRIFENARNSGLVENWNQCIEHARGEWIKFVFQDDWIAPECVSRMVEEATKTRAVFAVCRREFVFEEISDEFRKRYPKVGEEVSLDSVCPGKSSISAADFCSVVLGRGIDNFIGEPTATLIHRDAIRDYGVFNAMLMQWCDLEYWLRVAVSRGLTYIPETLAYFRVHGGSATFENAMKRSFRGDIVDPLLIKCELAYSHFYQPLRDLAISRGTDLAAEFIRSSVFEQSWGKERANPAWRQVVAMEPRLRMAWRLRARRLVRNLLDEMR</sequence>
<dbReference type="RefSeq" id="WP_100921150.1">
    <property type="nucleotide sequence ID" value="NZ_CP020370.1"/>
</dbReference>
<dbReference type="Pfam" id="PF00535">
    <property type="entry name" value="Glycos_transf_2"/>
    <property type="match status" value="1"/>
</dbReference>
<dbReference type="Gene3D" id="3.90.550.10">
    <property type="entry name" value="Spore Coat Polysaccharide Biosynthesis Protein SpsA, Chain A"/>
    <property type="match status" value="1"/>
</dbReference>
<evidence type="ECO:0000259" key="1">
    <source>
        <dbReference type="Pfam" id="PF00535"/>
    </source>
</evidence>
<reference evidence="2 3" key="1">
    <citation type="submission" date="2017-03" db="EMBL/GenBank/DDBJ databases">
        <title>Complete genome sequence of Candidatus 'Thiodictyon syntrophicum' sp. nov. strain Cad16T, a photolithoautotroph purple sulfur bacterium isolated from an alpine meromictic lake.</title>
        <authorList>
            <person name="Luedin S.M."/>
            <person name="Pothier J.F."/>
            <person name="Danza F."/>
            <person name="Storelli N."/>
            <person name="Wittwer M."/>
            <person name="Tonolla M."/>
        </authorList>
    </citation>
    <scope>NUCLEOTIDE SEQUENCE [LARGE SCALE GENOMIC DNA]</scope>
    <source>
        <strain evidence="2 3">Cad16T</strain>
    </source>
</reference>
<dbReference type="Proteomes" id="UP000232638">
    <property type="component" value="Chromosome"/>
</dbReference>
<evidence type="ECO:0000313" key="2">
    <source>
        <dbReference type="EMBL" id="AUB83463.1"/>
    </source>
</evidence>
<dbReference type="InterPro" id="IPR001173">
    <property type="entry name" value="Glyco_trans_2-like"/>
</dbReference>
<dbReference type="EMBL" id="CP020370">
    <property type="protein sequence ID" value="AUB83463.1"/>
    <property type="molecule type" value="Genomic_DNA"/>
</dbReference>
<proteinExistence type="predicted"/>
<keyword evidence="3" id="KW-1185">Reference proteome</keyword>
<evidence type="ECO:0000313" key="3">
    <source>
        <dbReference type="Proteomes" id="UP000232638"/>
    </source>
</evidence>
<accession>A0A2K8UD02</accession>
<dbReference type="AlphaFoldDB" id="A0A2K8UD02"/>
<dbReference type="GO" id="GO:0016758">
    <property type="term" value="F:hexosyltransferase activity"/>
    <property type="evidence" value="ECO:0007669"/>
    <property type="project" value="UniProtKB-ARBA"/>
</dbReference>
<organism evidence="2 3">
    <name type="scientific">Candidatus Thiodictyon syntrophicum</name>
    <dbReference type="NCBI Taxonomy" id="1166950"/>
    <lineage>
        <taxon>Bacteria</taxon>
        <taxon>Pseudomonadati</taxon>
        <taxon>Pseudomonadota</taxon>
        <taxon>Gammaproteobacteria</taxon>
        <taxon>Chromatiales</taxon>
        <taxon>Chromatiaceae</taxon>
        <taxon>Thiodictyon</taxon>
    </lineage>
</organism>
<dbReference type="SUPFAM" id="SSF53448">
    <property type="entry name" value="Nucleotide-diphospho-sugar transferases"/>
    <property type="match status" value="1"/>
</dbReference>
<dbReference type="KEGG" id="tsy:THSYN_22610"/>
<dbReference type="PANTHER" id="PTHR22916">
    <property type="entry name" value="GLYCOSYLTRANSFERASE"/>
    <property type="match status" value="1"/>
</dbReference>
<dbReference type="InterPro" id="IPR029044">
    <property type="entry name" value="Nucleotide-diphossugar_trans"/>
</dbReference>
<name>A0A2K8UD02_9GAMM</name>
<protein>
    <recommendedName>
        <fullName evidence="1">Glycosyltransferase 2-like domain-containing protein</fullName>
    </recommendedName>
</protein>
<dbReference type="PANTHER" id="PTHR22916:SF3">
    <property type="entry name" value="UDP-GLCNAC:BETAGAL BETA-1,3-N-ACETYLGLUCOSAMINYLTRANSFERASE-LIKE PROTEIN 1"/>
    <property type="match status" value="1"/>
</dbReference>